<evidence type="ECO:0000313" key="1">
    <source>
        <dbReference type="EMBL" id="TKC44506.1"/>
    </source>
</evidence>
<dbReference type="AlphaFoldDB" id="A0A4U1F750"/>
<protein>
    <submittedName>
        <fullName evidence="1">Uncharacterized protein</fullName>
    </submittedName>
</protein>
<dbReference type="Proteomes" id="UP000308365">
    <property type="component" value="Unassembled WGS sequence"/>
</dbReference>
<gene>
    <name evidence="1" type="ORF">EI555_006731</name>
</gene>
<accession>A0A4U1F750</accession>
<name>A0A4U1F750_MONMO</name>
<proteinExistence type="predicted"/>
<dbReference type="EMBL" id="RWIC01000394">
    <property type="protein sequence ID" value="TKC44506.1"/>
    <property type="molecule type" value="Genomic_DNA"/>
</dbReference>
<reference evidence="2" key="1">
    <citation type="journal article" date="2019" name="IScience">
        <title>Narwhal Genome Reveals Long-Term Low Genetic Diversity despite Current Large Abundance Size.</title>
        <authorList>
            <person name="Westbury M.V."/>
            <person name="Petersen B."/>
            <person name="Garde E."/>
            <person name="Heide-Jorgensen M.P."/>
            <person name="Lorenzen E.D."/>
        </authorList>
    </citation>
    <scope>NUCLEOTIDE SEQUENCE [LARGE SCALE GENOMIC DNA]</scope>
</reference>
<organism evidence="1 2">
    <name type="scientific">Monodon monoceros</name>
    <name type="common">Narwhal</name>
    <name type="synonym">Ceratodon monodon</name>
    <dbReference type="NCBI Taxonomy" id="40151"/>
    <lineage>
        <taxon>Eukaryota</taxon>
        <taxon>Metazoa</taxon>
        <taxon>Chordata</taxon>
        <taxon>Craniata</taxon>
        <taxon>Vertebrata</taxon>
        <taxon>Euteleostomi</taxon>
        <taxon>Mammalia</taxon>
        <taxon>Eutheria</taxon>
        <taxon>Laurasiatheria</taxon>
        <taxon>Artiodactyla</taxon>
        <taxon>Whippomorpha</taxon>
        <taxon>Cetacea</taxon>
        <taxon>Odontoceti</taxon>
        <taxon>Monodontidae</taxon>
        <taxon>Monodon</taxon>
    </lineage>
</organism>
<comment type="caution">
    <text evidence="1">The sequence shown here is derived from an EMBL/GenBank/DDBJ whole genome shotgun (WGS) entry which is preliminary data.</text>
</comment>
<sequence>MHRHMIVTCAFFQQYLSKKWTGSRSQQVMGVSASGPGPGPEALVDGHSGMAFMGKPPASKVLLDNTVPLTAAIETTDWRSFPSFPTRVPVLLGLLTSPERLVGMLKQLYIECFESYCPYSPKVLVGQRGLGGKGVNCAVSSSSSEMGDLASPTPDSSGVIFFLSFKQFVLSLDIL</sequence>
<evidence type="ECO:0000313" key="2">
    <source>
        <dbReference type="Proteomes" id="UP000308365"/>
    </source>
</evidence>